<name>A0AAV7PL39_PLEWA</name>
<dbReference type="Proteomes" id="UP001066276">
    <property type="component" value="Chromosome 7"/>
</dbReference>
<dbReference type="EMBL" id="JANPWB010000011">
    <property type="protein sequence ID" value="KAJ1127278.1"/>
    <property type="molecule type" value="Genomic_DNA"/>
</dbReference>
<organism evidence="1 2">
    <name type="scientific">Pleurodeles waltl</name>
    <name type="common">Iberian ribbed newt</name>
    <dbReference type="NCBI Taxonomy" id="8319"/>
    <lineage>
        <taxon>Eukaryota</taxon>
        <taxon>Metazoa</taxon>
        <taxon>Chordata</taxon>
        <taxon>Craniata</taxon>
        <taxon>Vertebrata</taxon>
        <taxon>Euteleostomi</taxon>
        <taxon>Amphibia</taxon>
        <taxon>Batrachia</taxon>
        <taxon>Caudata</taxon>
        <taxon>Salamandroidea</taxon>
        <taxon>Salamandridae</taxon>
        <taxon>Pleurodelinae</taxon>
        <taxon>Pleurodeles</taxon>
    </lineage>
</organism>
<gene>
    <name evidence="1" type="ORF">NDU88_005681</name>
</gene>
<reference evidence="1" key="1">
    <citation type="journal article" date="2022" name="bioRxiv">
        <title>Sequencing and chromosome-scale assembly of the giantPleurodeles waltlgenome.</title>
        <authorList>
            <person name="Brown T."/>
            <person name="Elewa A."/>
            <person name="Iarovenko S."/>
            <person name="Subramanian E."/>
            <person name="Araus A.J."/>
            <person name="Petzold A."/>
            <person name="Susuki M."/>
            <person name="Suzuki K.-i.T."/>
            <person name="Hayashi T."/>
            <person name="Toyoda A."/>
            <person name="Oliveira C."/>
            <person name="Osipova E."/>
            <person name="Leigh N.D."/>
            <person name="Simon A."/>
            <person name="Yun M.H."/>
        </authorList>
    </citation>
    <scope>NUCLEOTIDE SEQUENCE</scope>
    <source>
        <strain evidence="1">20211129_DDA</strain>
        <tissue evidence="1">Liver</tissue>
    </source>
</reference>
<proteinExistence type="predicted"/>
<feature type="non-terminal residue" evidence="1">
    <location>
        <position position="1"/>
    </location>
</feature>
<comment type="caution">
    <text evidence="1">The sequence shown here is derived from an EMBL/GenBank/DDBJ whole genome shotgun (WGS) entry which is preliminary data.</text>
</comment>
<accession>A0AAV7PL39</accession>
<dbReference type="AlphaFoldDB" id="A0AAV7PL39"/>
<evidence type="ECO:0000313" key="2">
    <source>
        <dbReference type="Proteomes" id="UP001066276"/>
    </source>
</evidence>
<protein>
    <submittedName>
        <fullName evidence="1">Uncharacterized protein</fullName>
    </submittedName>
</protein>
<evidence type="ECO:0000313" key="1">
    <source>
        <dbReference type="EMBL" id="KAJ1127278.1"/>
    </source>
</evidence>
<sequence length="77" mass="8490">KQLSQFYDILRIQLGNELASWPVLVHQTLLGCWILSGRKSPGAFEPVKSGQPSDPGHMDALRSGWMPDSQVQLSVVS</sequence>
<keyword evidence="2" id="KW-1185">Reference proteome</keyword>